<keyword evidence="1" id="KW-1133">Transmembrane helix</keyword>
<keyword evidence="1" id="KW-0812">Transmembrane</keyword>
<evidence type="ECO:0000313" key="3">
    <source>
        <dbReference type="Proteomes" id="UP001371456"/>
    </source>
</evidence>
<keyword evidence="3" id="KW-1185">Reference proteome</keyword>
<gene>
    <name evidence="2" type="ORF">RDI58_024306</name>
</gene>
<feature type="transmembrane region" description="Helical" evidence="1">
    <location>
        <begin position="46"/>
        <end position="65"/>
    </location>
</feature>
<keyword evidence="1" id="KW-0472">Membrane</keyword>
<comment type="caution">
    <text evidence="2">The sequence shown here is derived from an EMBL/GenBank/DDBJ whole genome shotgun (WGS) entry which is preliminary data.</text>
</comment>
<evidence type="ECO:0000256" key="1">
    <source>
        <dbReference type="SAM" id="Phobius"/>
    </source>
</evidence>
<organism evidence="2 3">
    <name type="scientific">Solanum bulbocastanum</name>
    <name type="common">Wild potato</name>
    <dbReference type="NCBI Taxonomy" id="147425"/>
    <lineage>
        <taxon>Eukaryota</taxon>
        <taxon>Viridiplantae</taxon>
        <taxon>Streptophyta</taxon>
        <taxon>Embryophyta</taxon>
        <taxon>Tracheophyta</taxon>
        <taxon>Spermatophyta</taxon>
        <taxon>Magnoliopsida</taxon>
        <taxon>eudicotyledons</taxon>
        <taxon>Gunneridae</taxon>
        <taxon>Pentapetalae</taxon>
        <taxon>asterids</taxon>
        <taxon>lamiids</taxon>
        <taxon>Solanales</taxon>
        <taxon>Solanaceae</taxon>
        <taxon>Solanoideae</taxon>
        <taxon>Solaneae</taxon>
        <taxon>Solanum</taxon>
    </lineage>
</organism>
<dbReference type="EMBL" id="JBANQN010000010">
    <property type="protein sequence ID" value="KAK6777588.1"/>
    <property type="molecule type" value="Genomic_DNA"/>
</dbReference>
<proteinExistence type="predicted"/>
<sequence length="119" mass="13497">MYSFLFKLDHEMLCLFLVCTDWEDIKCLDEFHVPQKDSFQLTEFMLLWRLAAGMLSLAFSFSLLLTAPKRGQSKPCQYAGLVTMTLKLTNLLPFSTGLNDQGFDCSITGALGPHIFFKS</sequence>
<accession>A0AAN8SX99</accession>
<evidence type="ECO:0000313" key="2">
    <source>
        <dbReference type="EMBL" id="KAK6777588.1"/>
    </source>
</evidence>
<reference evidence="2 3" key="1">
    <citation type="submission" date="2024-02" db="EMBL/GenBank/DDBJ databases">
        <title>de novo genome assembly of Solanum bulbocastanum strain 11H21.</title>
        <authorList>
            <person name="Hosaka A.J."/>
        </authorList>
    </citation>
    <scope>NUCLEOTIDE SEQUENCE [LARGE SCALE GENOMIC DNA]</scope>
    <source>
        <tissue evidence="2">Young leaves</tissue>
    </source>
</reference>
<dbReference type="Proteomes" id="UP001371456">
    <property type="component" value="Unassembled WGS sequence"/>
</dbReference>
<protein>
    <submittedName>
        <fullName evidence="2">Uncharacterized protein</fullName>
    </submittedName>
</protein>
<dbReference type="AlphaFoldDB" id="A0AAN8SX99"/>
<name>A0AAN8SX99_SOLBU</name>